<dbReference type="EMBL" id="CP012661">
    <property type="protein sequence ID" value="AMY70483.1"/>
    <property type="molecule type" value="Genomic_DNA"/>
</dbReference>
<organism evidence="2 3">
    <name type="scientific">Frigidibacter mobilis</name>
    <dbReference type="NCBI Taxonomy" id="1335048"/>
    <lineage>
        <taxon>Bacteria</taxon>
        <taxon>Pseudomonadati</taxon>
        <taxon>Pseudomonadota</taxon>
        <taxon>Alphaproteobacteria</taxon>
        <taxon>Rhodobacterales</taxon>
        <taxon>Paracoccaceae</taxon>
        <taxon>Frigidibacter</taxon>
    </lineage>
</organism>
<sequence>MRHRDLIDAFYRAYNAGQAEAAVALYAGDGCHVEAASGQARQGHEALLKGLRGFLGMLDGLRFEIARPVRAGAKVVVPYVMHGVMTRDLGAMQARGQIIALHGVHLFEIADGRIVQTTDFWDIDEFKAQVAA</sequence>
<evidence type="ECO:0000313" key="3">
    <source>
        <dbReference type="Proteomes" id="UP000076128"/>
    </source>
</evidence>
<gene>
    <name evidence="2" type="ORF">AKL17_3251</name>
</gene>
<dbReference type="Gene3D" id="3.10.450.50">
    <property type="match status" value="1"/>
</dbReference>
<dbReference type="STRING" id="1335048.AKL17_3251"/>
<dbReference type="AlphaFoldDB" id="A0A165SS30"/>
<evidence type="ECO:0000313" key="2">
    <source>
        <dbReference type="EMBL" id="AMY70483.1"/>
    </source>
</evidence>
<protein>
    <recommendedName>
        <fullName evidence="1">SnoaL-like domain-containing protein</fullName>
    </recommendedName>
</protein>
<proteinExistence type="predicted"/>
<dbReference type="SUPFAM" id="SSF54427">
    <property type="entry name" value="NTF2-like"/>
    <property type="match status" value="1"/>
</dbReference>
<feature type="domain" description="SnoaL-like" evidence="1">
    <location>
        <begin position="8"/>
        <end position="116"/>
    </location>
</feature>
<dbReference type="InterPro" id="IPR037401">
    <property type="entry name" value="SnoaL-like"/>
</dbReference>
<accession>A0A165SS30</accession>
<dbReference type="InterPro" id="IPR032710">
    <property type="entry name" value="NTF2-like_dom_sf"/>
</dbReference>
<keyword evidence="3" id="KW-1185">Reference proteome</keyword>
<name>A0A165SS30_9RHOB</name>
<evidence type="ECO:0000259" key="1">
    <source>
        <dbReference type="Pfam" id="PF12680"/>
    </source>
</evidence>
<dbReference type="Proteomes" id="UP000076128">
    <property type="component" value="Chromosome"/>
</dbReference>
<dbReference type="Pfam" id="PF12680">
    <property type="entry name" value="SnoaL_2"/>
    <property type="match status" value="1"/>
</dbReference>
<dbReference type="RefSeq" id="WP_066815104.1">
    <property type="nucleotide sequence ID" value="NZ_CP012661.1"/>
</dbReference>
<dbReference type="KEGG" id="daa:AKL17_3251"/>
<reference evidence="2 3" key="1">
    <citation type="submission" date="2015-09" db="EMBL/GenBank/DDBJ databases">
        <title>Complete genome sequence of Defluviimonas alba cai42t isolated from an oilfield in Xinjiang.</title>
        <authorList>
            <person name="Geng S."/>
            <person name="Pan X."/>
            <person name="Wu X."/>
        </authorList>
    </citation>
    <scope>NUCLEOTIDE SEQUENCE [LARGE SCALE GENOMIC DNA]</scope>
    <source>
        <strain evidence="3">cai42</strain>
    </source>
</reference>